<feature type="domain" description="Chromo" evidence="2">
    <location>
        <begin position="84"/>
        <end position="142"/>
    </location>
</feature>
<organism evidence="3 4">
    <name type="scientific">Colletotrichum orchidophilum</name>
    <dbReference type="NCBI Taxonomy" id="1209926"/>
    <lineage>
        <taxon>Eukaryota</taxon>
        <taxon>Fungi</taxon>
        <taxon>Dikarya</taxon>
        <taxon>Ascomycota</taxon>
        <taxon>Pezizomycotina</taxon>
        <taxon>Sordariomycetes</taxon>
        <taxon>Hypocreomycetidae</taxon>
        <taxon>Glomerellales</taxon>
        <taxon>Glomerellaceae</taxon>
        <taxon>Colletotrichum</taxon>
    </lineage>
</organism>
<dbReference type="PROSITE" id="PS50013">
    <property type="entry name" value="CHROMO_2"/>
    <property type="match status" value="1"/>
</dbReference>
<evidence type="ECO:0000259" key="2">
    <source>
        <dbReference type="PROSITE" id="PS50013"/>
    </source>
</evidence>
<reference evidence="3 4" key="1">
    <citation type="submission" date="2016-09" db="EMBL/GenBank/DDBJ databases">
        <authorList>
            <person name="Capua I."/>
            <person name="De Benedictis P."/>
            <person name="Joannis T."/>
            <person name="Lombin L.H."/>
            <person name="Cattoli G."/>
        </authorList>
    </citation>
    <scope>NUCLEOTIDE SEQUENCE [LARGE SCALE GENOMIC DNA]</scope>
    <source>
        <strain evidence="3 4">IMI 309357</strain>
    </source>
</reference>
<dbReference type="Proteomes" id="UP000176998">
    <property type="component" value="Unassembled WGS sequence"/>
</dbReference>
<dbReference type="GO" id="GO:0006338">
    <property type="term" value="P:chromatin remodeling"/>
    <property type="evidence" value="ECO:0007669"/>
    <property type="project" value="UniProtKB-ARBA"/>
</dbReference>
<proteinExistence type="predicted"/>
<accession>A0A1G4AN67</accession>
<dbReference type="GeneID" id="34567359"/>
<keyword evidence="4" id="KW-1185">Reference proteome</keyword>
<dbReference type="OrthoDB" id="5235533at2759"/>
<comment type="caution">
    <text evidence="3">The sequence shown here is derived from an EMBL/GenBank/DDBJ whole genome shotgun (WGS) entry which is preliminary data.</text>
</comment>
<comment type="subunit">
    <text evidence="1">Component of the NuA4 histone acetyltransferase complex.</text>
</comment>
<evidence type="ECO:0000313" key="3">
    <source>
        <dbReference type="EMBL" id="OHE90472.1"/>
    </source>
</evidence>
<evidence type="ECO:0000313" key="4">
    <source>
        <dbReference type="Proteomes" id="UP000176998"/>
    </source>
</evidence>
<dbReference type="InterPro" id="IPR000953">
    <property type="entry name" value="Chromo/chromo_shadow_dom"/>
</dbReference>
<dbReference type="SUPFAM" id="SSF54160">
    <property type="entry name" value="Chromo domain-like"/>
    <property type="match status" value="1"/>
</dbReference>
<dbReference type="InterPro" id="IPR016197">
    <property type="entry name" value="Chromo-like_dom_sf"/>
</dbReference>
<dbReference type="AlphaFoldDB" id="A0A1G4AN67"/>
<dbReference type="Gene3D" id="2.40.50.40">
    <property type="match status" value="1"/>
</dbReference>
<sequence length="148" mass="16581">MLSVTGGTLVKGDWSPCITVRRVICTLQSGDRVFFGVLAENQESQLWSWPESDLLLWVFDDGQCVRVWQECAQRPHIVEGQSSHVLESIAGHHEATNGTVLYGVKWAGYECPTWELESDLWMHGYLLAAYHDTIQNTAPAEAFVAVET</sequence>
<gene>
    <name evidence="3" type="ORF">CORC01_14238</name>
</gene>
<dbReference type="EMBL" id="MJBS01000256">
    <property type="protein sequence ID" value="OHE90472.1"/>
    <property type="molecule type" value="Genomic_DNA"/>
</dbReference>
<evidence type="ECO:0000256" key="1">
    <source>
        <dbReference type="ARBA" id="ARBA00011353"/>
    </source>
</evidence>
<name>A0A1G4AN67_9PEZI</name>
<dbReference type="RefSeq" id="XP_022467649.1">
    <property type="nucleotide sequence ID" value="XM_022625849.1"/>
</dbReference>
<protein>
    <recommendedName>
        <fullName evidence="2">Chromo domain-containing protein</fullName>
    </recommendedName>
</protein>